<evidence type="ECO:0000313" key="2">
    <source>
        <dbReference type="EMBL" id="QXT40575.1"/>
    </source>
</evidence>
<organism evidence="2 3">
    <name type="scientific">Gymnodinialimonas ceratoperidinii</name>
    <dbReference type="NCBI Taxonomy" id="2856823"/>
    <lineage>
        <taxon>Bacteria</taxon>
        <taxon>Pseudomonadati</taxon>
        <taxon>Pseudomonadota</taxon>
        <taxon>Alphaproteobacteria</taxon>
        <taxon>Rhodobacterales</taxon>
        <taxon>Paracoccaceae</taxon>
        <taxon>Gymnodinialimonas</taxon>
    </lineage>
</organism>
<dbReference type="Proteomes" id="UP000825009">
    <property type="component" value="Chromosome"/>
</dbReference>
<protein>
    <submittedName>
        <fullName evidence="2">Uncharacterized protein</fullName>
    </submittedName>
</protein>
<evidence type="ECO:0000256" key="1">
    <source>
        <dbReference type="SAM" id="MobiDB-lite"/>
    </source>
</evidence>
<reference evidence="2 3" key="1">
    <citation type="submission" date="2021-07" db="EMBL/GenBank/DDBJ databases">
        <title>A novel Jannaschia species isolated from marine dinoflagellate Ceratoperidinium margalefii.</title>
        <authorList>
            <person name="Jiang Y."/>
            <person name="Li Z."/>
        </authorList>
    </citation>
    <scope>NUCLEOTIDE SEQUENCE [LARGE SCALE GENOMIC DNA]</scope>
    <source>
        <strain evidence="2 3">J12C1-MA-4</strain>
    </source>
</reference>
<proteinExistence type="predicted"/>
<dbReference type="KEGG" id="gce:KYE46_04850"/>
<gene>
    <name evidence="2" type="ORF">KYE46_04850</name>
</gene>
<dbReference type="RefSeq" id="WP_219003863.1">
    <property type="nucleotide sequence ID" value="NZ_CP079194.1"/>
</dbReference>
<dbReference type="InterPro" id="IPR045780">
    <property type="entry name" value="DUF6206"/>
</dbReference>
<sequence length="278" mass="30990">MSDLTSMIRAALAAGGTASTERRHFGAPMRPTSGPLANHDLTVYRGGRDPEVQELLARRHDAYVDCLRLAGIRVPETHLRLIDEAGSLRPVIAQKAVAPDMMLVPLVRKAGTKAAIGLLDRVATDVAEFWRRVAQRPERIGFHAQIERFAMDEKGPLFLDTFPPLISYSRDEMGHLIQRFADNGLVRGLGKVLPGRLREMQDRWYTPAGSVQTLIDGALRLRPDDTEEILEWADGFATTRLEGPWRNAVQAQLARHARSAKVSANRWRTVAGRDRPHA</sequence>
<keyword evidence="3" id="KW-1185">Reference proteome</keyword>
<dbReference type="EMBL" id="CP079194">
    <property type="protein sequence ID" value="QXT40575.1"/>
    <property type="molecule type" value="Genomic_DNA"/>
</dbReference>
<evidence type="ECO:0000313" key="3">
    <source>
        <dbReference type="Proteomes" id="UP000825009"/>
    </source>
</evidence>
<name>A0A8F6TXL6_9RHOB</name>
<dbReference type="AlphaFoldDB" id="A0A8F6TXL6"/>
<dbReference type="Pfam" id="PF19709">
    <property type="entry name" value="DUF6206"/>
    <property type="match status" value="1"/>
</dbReference>
<feature type="region of interest" description="Disordered" evidence="1">
    <location>
        <begin position="19"/>
        <end position="38"/>
    </location>
</feature>
<accession>A0A8F6TXL6</accession>